<dbReference type="AlphaFoldDB" id="F6F212"/>
<accession>F6F212</accession>
<evidence type="ECO:0000313" key="5">
    <source>
        <dbReference type="EMBL" id="AEG51578.1"/>
    </source>
</evidence>
<dbReference type="STRING" id="690566.Sphch_3999"/>
<dbReference type="FunFam" id="3.90.850.10:FF:000002">
    <property type="entry name" value="2-hydroxyhepta-2,4-diene-1,7-dioate isomerase"/>
    <property type="match status" value="1"/>
</dbReference>
<feature type="domain" description="Rv2993c-like N-terminal" evidence="4">
    <location>
        <begin position="1"/>
        <end position="69"/>
    </location>
</feature>
<dbReference type="GO" id="GO:0050385">
    <property type="term" value="F:ureidoglycolate lyase activity"/>
    <property type="evidence" value="ECO:0007669"/>
    <property type="project" value="UniProtKB-EC"/>
</dbReference>
<dbReference type="InterPro" id="IPR011234">
    <property type="entry name" value="Fumarylacetoacetase-like_C"/>
</dbReference>
<feature type="domain" description="Fumarylacetoacetase-like C-terminal" evidence="3">
    <location>
        <begin position="75"/>
        <end position="279"/>
    </location>
</feature>
<reference evidence="5 6" key="1">
    <citation type="submission" date="2011-05" db="EMBL/GenBank/DDBJ databases">
        <title>Complete sequence of chromosome 2 of Sphingobium chlorophenolicum L-1.</title>
        <authorList>
            <consortium name="US DOE Joint Genome Institute"/>
            <person name="Lucas S."/>
            <person name="Han J."/>
            <person name="Lapidus A."/>
            <person name="Cheng J.-F."/>
            <person name="Goodwin L."/>
            <person name="Pitluck S."/>
            <person name="Peters L."/>
            <person name="Daligault H."/>
            <person name="Han C."/>
            <person name="Tapia R."/>
            <person name="Land M."/>
            <person name="Hauser L."/>
            <person name="Kyrpides N."/>
            <person name="Ivanova N."/>
            <person name="Pagani I."/>
            <person name="Turner P."/>
            <person name="Copley S."/>
            <person name="Woyke T."/>
        </authorList>
    </citation>
    <scope>NUCLEOTIDE SEQUENCE [LARGE SCALE GENOMIC DNA]</scope>
    <source>
        <strain evidence="5 6">L-1</strain>
    </source>
</reference>
<dbReference type="EMBL" id="CP002799">
    <property type="protein sequence ID" value="AEG51578.1"/>
    <property type="molecule type" value="Genomic_DNA"/>
</dbReference>
<sequence>MKLARYRKDGQTAIGLVEGDAVTRLSGRIDGIGEDMIALIAQWDALRARIEGLAGGRDVGLSDVDLLAPISRPGKIWGIGLNYADHVAEAAMETPSHQSWFVMAQTTVAGPFQPIERPRASGALDYEAEMVFVIGKGGRHISEEDAPNHIFGYCVGNDVSVRDFQFHSGQFSIGKSFDTHAPFGPWIVTPDEIDAKNLPIRSFVNGEKRQESNTRHLIYDPAKQIAYLSQAMTLEPGDVFFTGTPGGVGAAMKPPQFLAPGDRVRVEIDGIGFIENIVVEEAA</sequence>
<evidence type="ECO:0000256" key="2">
    <source>
        <dbReference type="ARBA" id="ARBA00022723"/>
    </source>
</evidence>
<comment type="similarity">
    <text evidence="1">Belongs to the FAH family.</text>
</comment>
<organism evidence="5 6">
    <name type="scientific">Sphingobium chlorophenolicum L-1</name>
    <dbReference type="NCBI Taxonomy" id="690566"/>
    <lineage>
        <taxon>Bacteria</taxon>
        <taxon>Pseudomonadati</taxon>
        <taxon>Pseudomonadota</taxon>
        <taxon>Alphaproteobacteria</taxon>
        <taxon>Sphingomonadales</taxon>
        <taxon>Sphingomonadaceae</taxon>
        <taxon>Sphingobium</taxon>
    </lineage>
</organism>
<dbReference type="InterPro" id="IPR036663">
    <property type="entry name" value="Fumarylacetoacetase_C_sf"/>
</dbReference>
<evidence type="ECO:0000259" key="3">
    <source>
        <dbReference type="Pfam" id="PF01557"/>
    </source>
</evidence>
<dbReference type="EC" id="4.3.2.3" evidence="5"/>
<dbReference type="Pfam" id="PF10370">
    <property type="entry name" value="Rv2993c-like_N"/>
    <property type="match status" value="1"/>
</dbReference>
<dbReference type="GO" id="GO:0046872">
    <property type="term" value="F:metal ion binding"/>
    <property type="evidence" value="ECO:0007669"/>
    <property type="project" value="UniProtKB-KW"/>
</dbReference>
<dbReference type="Gene3D" id="3.90.850.10">
    <property type="entry name" value="Fumarylacetoacetase-like, C-terminal domain"/>
    <property type="match status" value="1"/>
</dbReference>
<evidence type="ECO:0000259" key="4">
    <source>
        <dbReference type="Pfam" id="PF10370"/>
    </source>
</evidence>
<name>F6F212_SPHCR</name>
<dbReference type="InterPro" id="IPR018833">
    <property type="entry name" value="Rv2993c-like_N"/>
</dbReference>
<dbReference type="Pfam" id="PF01557">
    <property type="entry name" value="FAA_hydrolase"/>
    <property type="match status" value="1"/>
</dbReference>
<dbReference type="Proteomes" id="UP000007150">
    <property type="component" value="Chromosome 2"/>
</dbReference>
<dbReference type="KEGG" id="sch:Sphch_3999"/>
<dbReference type="PANTHER" id="PTHR42796">
    <property type="entry name" value="FUMARYLACETOACETATE HYDROLASE DOMAIN-CONTAINING PROTEIN 2A-RELATED"/>
    <property type="match status" value="1"/>
</dbReference>
<protein>
    <submittedName>
        <fullName evidence="5">Ureidoglycolate lyase</fullName>
        <ecNumber evidence="5">4.3.2.3</ecNumber>
    </submittedName>
</protein>
<dbReference type="RefSeq" id="WP_013849801.1">
    <property type="nucleotide sequence ID" value="NC_015594.1"/>
</dbReference>
<evidence type="ECO:0000313" key="6">
    <source>
        <dbReference type="Proteomes" id="UP000007150"/>
    </source>
</evidence>
<dbReference type="SUPFAM" id="SSF56529">
    <property type="entry name" value="FAH"/>
    <property type="match status" value="1"/>
</dbReference>
<keyword evidence="2" id="KW-0479">Metal-binding</keyword>
<dbReference type="GO" id="GO:0016853">
    <property type="term" value="F:isomerase activity"/>
    <property type="evidence" value="ECO:0007669"/>
    <property type="project" value="UniProtKB-ARBA"/>
</dbReference>
<evidence type="ECO:0000256" key="1">
    <source>
        <dbReference type="ARBA" id="ARBA00010211"/>
    </source>
</evidence>
<dbReference type="GO" id="GO:0019752">
    <property type="term" value="P:carboxylic acid metabolic process"/>
    <property type="evidence" value="ECO:0007669"/>
    <property type="project" value="UniProtKB-ARBA"/>
</dbReference>
<dbReference type="HOGENOM" id="CLU_028458_3_3_5"/>
<proteinExistence type="inferred from homology"/>
<dbReference type="InterPro" id="IPR051121">
    <property type="entry name" value="FAH"/>
</dbReference>
<gene>
    <name evidence="5" type="ORF">Sphch_3999</name>
</gene>
<keyword evidence="6" id="KW-1185">Reference proteome</keyword>
<keyword evidence="5" id="KW-0456">Lyase</keyword>
<dbReference type="PANTHER" id="PTHR42796:SF4">
    <property type="entry name" value="FUMARYLACETOACETATE HYDROLASE DOMAIN-CONTAINING PROTEIN 2A"/>
    <property type="match status" value="1"/>
</dbReference>